<dbReference type="InterPro" id="IPR002645">
    <property type="entry name" value="STAS_dom"/>
</dbReference>
<proteinExistence type="predicted"/>
<dbReference type="Proteomes" id="UP001212498">
    <property type="component" value="Unassembled WGS sequence"/>
</dbReference>
<feature type="compositionally biased region" description="Low complexity" evidence="1">
    <location>
        <begin position="128"/>
        <end position="139"/>
    </location>
</feature>
<organism evidence="3 4">
    <name type="scientific">Nonomuraea ferruginea</name>
    <dbReference type="NCBI Taxonomy" id="46174"/>
    <lineage>
        <taxon>Bacteria</taxon>
        <taxon>Bacillati</taxon>
        <taxon>Actinomycetota</taxon>
        <taxon>Actinomycetes</taxon>
        <taxon>Streptosporangiales</taxon>
        <taxon>Streptosporangiaceae</taxon>
        <taxon>Nonomuraea</taxon>
    </lineage>
</organism>
<dbReference type="InterPro" id="IPR058548">
    <property type="entry name" value="MlaB-like_STAS"/>
</dbReference>
<dbReference type="PROSITE" id="PS50801">
    <property type="entry name" value="STAS"/>
    <property type="match status" value="1"/>
</dbReference>
<sequence>MYLSVHLKPIADTTMVVALAGELDAMTVPILSETLEPLVASPAMCVVVAAGDLWFCDLRGVSRLVAARRGLRVKGGDLFLAEASPALRRLISLMEKGRRSPLPVFDTLPQALAACGVCAEPAPPGPRHLPLLRGLPARPVTGRRRGTMPPSAPGRSPSARSRCASGPGP</sequence>
<dbReference type="Pfam" id="PF13466">
    <property type="entry name" value="STAS_2"/>
    <property type="match status" value="1"/>
</dbReference>
<feature type="domain" description="STAS" evidence="2">
    <location>
        <begin position="15"/>
        <end position="115"/>
    </location>
</feature>
<gene>
    <name evidence="3" type="ORF">OUY24_28100</name>
</gene>
<keyword evidence="4" id="KW-1185">Reference proteome</keyword>
<evidence type="ECO:0000259" key="2">
    <source>
        <dbReference type="PROSITE" id="PS50801"/>
    </source>
</evidence>
<protein>
    <submittedName>
        <fullName evidence="3">STAS domain-containing protein</fullName>
    </submittedName>
</protein>
<evidence type="ECO:0000313" key="3">
    <source>
        <dbReference type="EMBL" id="MDA0644509.1"/>
    </source>
</evidence>
<accession>A0ABT4T5F9</accession>
<evidence type="ECO:0000313" key="4">
    <source>
        <dbReference type="Proteomes" id="UP001212498"/>
    </source>
</evidence>
<feature type="compositionally biased region" description="Low complexity" evidence="1">
    <location>
        <begin position="153"/>
        <end position="169"/>
    </location>
</feature>
<dbReference type="EMBL" id="JAPNUD010000100">
    <property type="protein sequence ID" value="MDA0644509.1"/>
    <property type="molecule type" value="Genomic_DNA"/>
</dbReference>
<dbReference type="SUPFAM" id="SSF52091">
    <property type="entry name" value="SpoIIaa-like"/>
    <property type="match status" value="1"/>
</dbReference>
<comment type="caution">
    <text evidence="3">The sequence shown here is derived from an EMBL/GenBank/DDBJ whole genome shotgun (WGS) entry which is preliminary data.</text>
</comment>
<dbReference type="RefSeq" id="WP_148035533.1">
    <property type="nucleotide sequence ID" value="NZ_BAABFD010000004.1"/>
</dbReference>
<feature type="region of interest" description="Disordered" evidence="1">
    <location>
        <begin position="128"/>
        <end position="169"/>
    </location>
</feature>
<name>A0ABT4T5F9_9ACTN</name>
<evidence type="ECO:0000256" key="1">
    <source>
        <dbReference type="SAM" id="MobiDB-lite"/>
    </source>
</evidence>
<dbReference type="Gene3D" id="3.30.750.24">
    <property type="entry name" value="STAS domain"/>
    <property type="match status" value="1"/>
</dbReference>
<dbReference type="CDD" id="cd07043">
    <property type="entry name" value="STAS_anti-anti-sigma_factors"/>
    <property type="match status" value="1"/>
</dbReference>
<dbReference type="InterPro" id="IPR036513">
    <property type="entry name" value="STAS_dom_sf"/>
</dbReference>
<reference evidence="3 4" key="1">
    <citation type="submission" date="2022-11" db="EMBL/GenBank/DDBJ databases">
        <title>Nonomuraea corallina sp. nov., a new species of the genus Nonomuraea isolated from sea side sediment in Thai sea.</title>
        <authorList>
            <person name="Ngamcharungchit C."/>
            <person name="Matsumoto A."/>
            <person name="Suriyachadkun C."/>
            <person name="Panbangred W."/>
            <person name="Inahashi Y."/>
            <person name="Intra B."/>
        </authorList>
    </citation>
    <scope>NUCLEOTIDE SEQUENCE [LARGE SCALE GENOMIC DNA]</scope>
    <source>
        <strain evidence="3 4">DSM 43553</strain>
    </source>
</reference>